<dbReference type="EMBL" id="UYYB01013404">
    <property type="protein sequence ID" value="VDM69748.1"/>
    <property type="molecule type" value="Genomic_DNA"/>
</dbReference>
<evidence type="ECO:0000313" key="2">
    <source>
        <dbReference type="Proteomes" id="UP000270094"/>
    </source>
</evidence>
<evidence type="ECO:0000313" key="1">
    <source>
        <dbReference type="EMBL" id="VDM69748.1"/>
    </source>
</evidence>
<sequence length="67" mass="7938">MFLNYYPVKMSTKKLYVVMQSLPPTSLPMESFPLSTLPRITEVKRTLPCSTLQVFTHQNVLFDWWKE</sequence>
<gene>
    <name evidence="1" type="ORF">SVUK_LOCUS4746</name>
</gene>
<reference evidence="1 2" key="1">
    <citation type="submission" date="2018-11" db="EMBL/GenBank/DDBJ databases">
        <authorList>
            <consortium name="Pathogen Informatics"/>
        </authorList>
    </citation>
    <scope>NUCLEOTIDE SEQUENCE [LARGE SCALE GENOMIC DNA]</scope>
</reference>
<name>A0A3P7KPV0_STRVU</name>
<proteinExistence type="predicted"/>
<keyword evidence="2" id="KW-1185">Reference proteome</keyword>
<protein>
    <submittedName>
        <fullName evidence="1">Uncharacterized protein</fullName>
    </submittedName>
</protein>
<dbReference type="Proteomes" id="UP000270094">
    <property type="component" value="Unassembled WGS sequence"/>
</dbReference>
<accession>A0A3P7KPV0</accession>
<organism evidence="1 2">
    <name type="scientific">Strongylus vulgaris</name>
    <name type="common">Blood worm</name>
    <dbReference type="NCBI Taxonomy" id="40348"/>
    <lineage>
        <taxon>Eukaryota</taxon>
        <taxon>Metazoa</taxon>
        <taxon>Ecdysozoa</taxon>
        <taxon>Nematoda</taxon>
        <taxon>Chromadorea</taxon>
        <taxon>Rhabditida</taxon>
        <taxon>Rhabditina</taxon>
        <taxon>Rhabditomorpha</taxon>
        <taxon>Strongyloidea</taxon>
        <taxon>Strongylidae</taxon>
        <taxon>Strongylus</taxon>
    </lineage>
</organism>
<dbReference type="AlphaFoldDB" id="A0A3P7KPV0"/>